<reference evidence="3" key="1">
    <citation type="journal article" date="2020" name="Nature">
        <title>Giant virus diversity and host interactions through global metagenomics.</title>
        <authorList>
            <person name="Schulz F."/>
            <person name="Roux S."/>
            <person name="Paez-Espino D."/>
            <person name="Jungbluth S."/>
            <person name="Walsh D.A."/>
            <person name="Denef V.J."/>
            <person name="McMahon K.D."/>
            <person name="Konstantinidis K.T."/>
            <person name="Eloe-Fadrosh E.A."/>
            <person name="Kyrpides N.C."/>
            <person name="Woyke T."/>
        </authorList>
    </citation>
    <scope>NUCLEOTIDE SEQUENCE</scope>
    <source>
        <strain evidence="3">GVMAG-M-3300025880-76</strain>
    </source>
</reference>
<feature type="coiled-coil region" evidence="1">
    <location>
        <begin position="71"/>
        <end position="98"/>
    </location>
</feature>
<sequence length="171" mass="19136">MANNNDAKNVDLTLQKGNALKERVKSLVENSKANNERLIVINGLVAKLGEIISNLHPRLLPNVPGNCKELVDHHKSIIEELTENLTGKEQEIKALKESSTNIANVLTDLDESINDYNKQDGLSDTIKQLTSVVDQLNIILPVNKHIKQDGGGKSRRRKYKKNKTRKKVKNV</sequence>
<evidence type="ECO:0000313" key="3">
    <source>
        <dbReference type="EMBL" id="QHU02798.1"/>
    </source>
</evidence>
<organism evidence="3">
    <name type="scientific">viral metagenome</name>
    <dbReference type="NCBI Taxonomy" id="1070528"/>
    <lineage>
        <taxon>unclassified sequences</taxon>
        <taxon>metagenomes</taxon>
        <taxon>organismal metagenomes</taxon>
    </lineage>
</organism>
<feature type="compositionally biased region" description="Basic residues" evidence="2">
    <location>
        <begin position="153"/>
        <end position="171"/>
    </location>
</feature>
<evidence type="ECO:0000256" key="1">
    <source>
        <dbReference type="SAM" id="Coils"/>
    </source>
</evidence>
<evidence type="ECO:0000256" key="2">
    <source>
        <dbReference type="SAM" id="MobiDB-lite"/>
    </source>
</evidence>
<proteinExistence type="predicted"/>
<feature type="region of interest" description="Disordered" evidence="2">
    <location>
        <begin position="147"/>
        <end position="171"/>
    </location>
</feature>
<accession>A0A6C0JGB0</accession>
<keyword evidence="1" id="KW-0175">Coiled coil</keyword>
<name>A0A6C0JGB0_9ZZZZ</name>
<dbReference type="AlphaFoldDB" id="A0A6C0JGB0"/>
<dbReference type="EMBL" id="MN740363">
    <property type="protein sequence ID" value="QHU02798.1"/>
    <property type="molecule type" value="Genomic_DNA"/>
</dbReference>
<protein>
    <submittedName>
        <fullName evidence="3">Uncharacterized protein</fullName>
    </submittedName>
</protein>